<evidence type="ECO:0000259" key="1">
    <source>
        <dbReference type="Pfam" id="PF20408"/>
    </source>
</evidence>
<dbReference type="EMBL" id="ML996091">
    <property type="protein sequence ID" value="KAF2149507.1"/>
    <property type="molecule type" value="Genomic_DNA"/>
</dbReference>
<dbReference type="OrthoDB" id="6415022at2759"/>
<dbReference type="SUPFAM" id="SSF53474">
    <property type="entry name" value="alpha/beta-Hydrolases"/>
    <property type="match status" value="1"/>
</dbReference>
<keyword evidence="3" id="KW-1185">Reference proteome</keyword>
<dbReference type="InterPro" id="IPR029058">
    <property type="entry name" value="AB_hydrolase_fold"/>
</dbReference>
<sequence>SLIFTHGAGGGMTNPATTEFAHGYASISSVVLFQAMGNLGHRTACFETVLEHSTTVRALGGRSMGARAAVLTAKSHREKISALVLVSFPLMSAKAEESREDILLDIDQDTDVLFISGERDSMCDLEHLGRVRRQMKAKSWLLVVEGADHGMSLSDKESVGIVRRNTGQIAAAWVNSRDEQRTELRIRWDREKAEVVAEEWQ</sequence>
<dbReference type="PANTHER" id="PTHR13136">
    <property type="entry name" value="TESTIS DEVELOPMENT PROTEIN PRTD"/>
    <property type="match status" value="1"/>
</dbReference>
<dbReference type="PANTHER" id="PTHR13136:SF11">
    <property type="entry name" value="TESTIS-EXPRESSED PROTEIN 30"/>
    <property type="match status" value="1"/>
</dbReference>
<accession>A0A9P4IX82</accession>
<dbReference type="AlphaFoldDB" id="A0A9P4IX82"/>
<feature type="domain" description="KANL3/Tex30 alpha/beta hydrolase-like" evidence="1">
    <location>
        <begin position="2"/>
        <end position="156"/>
    </location>
</feature>
<proteinExistence type="predicted"/>
<dbReference type="Proteomes" id="UP000799439">
    <property type="component" value="Unassembled WGS sequence"/>
</dbReference>
<dbReference type="InterPro" id="IPR026555">
    <property type="entry name" value="NSL3/Tex30"/>
</dbReference>
<dbReference type="InterPro" id="IPR046879">
    <property type="entry name" value="KANL3/Tex30_Abhydrolase"/>
</dbReference>
<gene>
    <name evidence="2" type="ORF">K461DRAFT_208259</name>
</gene>
<organism evidence="2 3">
    <name type="scientific">Myriangium duriaei CBS 260.36</name>
    <dbReference type="NCBI Taxonomy" id="1168546"/>
    <lineage>
        <taxon>Eukaryota</taxon>
        <taxon>Fungi</taxon>
        <taxon>Dikarya</taxon>
        <taxon>Ascomycota</taxon>
        <taxon>Pezizomycotina</taxon>
        <taxon>Dothideomycetes</taxon>
        <taxon>Dothideomycetidae</taxon>
        <taxon>Myriangiales</taxon>
        <taxon>Myriangiaceae</taxon>
        <taxon>Myriangium</taxon>
    </lineage>
</organism>
<name>A0A9P4IX82_9PEZI</name>
<evidence type="ECO:0000313" key="3">
    <source>
        <dbReference type="Proteomes" id="UP000799439"/>
    </source>
</evidence>
<protein>
    <recommendedName>
        <fullName evidence="1">KANL3/Tex30 alpha/beta hydrolase-like domain-containing protein</fullName>
    </recommendedName>
</protein>
<dbReference type="Gene3D" id="3.40.50.1820">
    <property type="entry name" value="alpha/beta hydrolase"/>
    <property type="match status" value="1"/>
</dbReference>
<evidence type="ECO:0000313" key="2">
    <source>
        <dbReference type="EMBL" id="KAF2149507.1"/>
    </source>
</evidence>
<feature type="non-terminal residue" evidence="2">
    <location>
        <position position="1"/>
    </location>
</feature>
<comment type="caution">
    <text evidence="2">The sequence shown here is derived from an EMBL/GenBank/DDBJ whole genome shotgun (WGS) entry which is preliminary data.</text>
</comment>
<reference evidence="2" key="1">
    <citation type="journal article" date="2020" name="Stud. Mycol.">
        <title>101 Dothideomycetes genomes: a test case for predicting lifestyles and emergence of pathogens.</title>
        <authorList>
            <person name="Haridas S."/>
            <person name="Albert R."/>
            <person name="Binder M."/>
            <person name="Bloem J."/>
            <person name="Labutti K."/>
            <person name="Salamov A."/>
            <person name="Andreopoulos B."/>
            <person name="Baker S."/>
            <person name="Barry K."/>
            <person name="Bills G."/>
            <person name="Bluhm B."/>
            <person name="Cannon C."/>
            <person name="Castanera R."/>
            <person name="Culley D."/>
            <person name="Daum C."/>
            <person name="Ezra D."/>
            <person name="Gonzalez J."/>
            <person name="Henrissat B."/>
            <person name="Kuo A."/>
            <person name="Liang C."/>
            <person name="Lipzen A."/>
            <person name="Lutzoni F."/>
            <person name="Magnuson J."/>
            <person name="Mondo S."/>
            <person name="Nolan M."/>
            <person name="Ohm R."/>
            <person name="Pangilinan J."/>
            <person name="Park H.-J."/>
            <person name="Ramirez L."/>
            <person name="Alfaro M."/>
            <person name="Sun H."/>
            <person name="Tritt A."/>
            <person name="Yoshinaga Y."/>
            <person name="Zwiers L.-H."/>
            <person name="Turgeon B."/>
            <person name="Goodwin S."/>
            <person name="Spatafora J."/>
            <person name="Crous P."/>
            <person name="Grigoriev I."/>
        </authorList>
    </citation>
    <scope>NUCLEOTIDE SEQUENCE</scope>
    <source>
        <strain evidence="2">CBS 260.36</strain>
    </source>
</reference>
<dbReference type="Pfam" id="PF20408">
    <property type="entry name" value="Abhydrolase_11"/>
    <property type="match status" value="1"/>
</dbReference>
<feature type="non-terminal residue" evidence="2">
    <location>
        <position position="201"/>
    </location>
</feature>